<dbReference type="Proteomes" id="UP000514509">
    <property type="component" value="Chromosome"/>
</dbReference>
<evidence type="ECO:0000256" key="10">
    <source>
        <dbReference type="ARBA" id="ARBA00023102"/>
    </source>
</evidence>
<evidence type="ECO:0000313" key="15">
    <source>
        <dbReference type="Proteomes" id="UP000514509"/>
    </source>
</evidence>
<dbReference type="CDD" id="cd00609">
    <property type="entry name" value="AAT_like"/>
    <property type="match status" value="1"/>
</dbReference>
<reference evidence="14 15" key="2">
    <citation type="submission" date="2020-08" db="EMBL/GenBank/DDBJ databases">
        <title>Adhaeribacter dokdonensis sp. nov., isolated from the rhizosphere of Elymus tsukushiensis, a plant native to the Dokdo Islands, Republic of Korea.</title>
        <authorList>
            <person name="Ghim S.Y."/>
        </authorList>
    </citation>
    <scope>NUCLEOTIDE SEQUENCE [LARGE SCALE GENOMIC DNA]</scope>
    <source>
        <strain evidence="14 15">KUDC8001</strain>
    </source>
</reference>
<dbReference type="InterPro" id="IPR004839">
    <property type="entry name" value="Aminotransferase_I/II_large"/>
</dbReference>
<dbReference type="InterPro" id="IPR015421">
    <property type="entry name" value="PyrdxlP-dep_Trfase_major"/>
</dbReference>
<dbReference type="NCBIfam" id="TIGR01141">
    <property type="entry name" value="hisC"/>
    <property type="match status" value="1"/>
</dbReference>
<dbReference type="GO" id="GO:0004400">
    <property type="term" value="F:histidinol-phosphate transaminase activity"/>
    <property type="evidence" value="ECO:0007669"/>
    <property type="project" value="UniProtKB-UniRule"/>
</dbReference>
<dbReference type="AlphaFoldDB" id="A0A7L7L6H4"/>
<evidence type="ECO:0000256" key="2">
    <source>
        <dbReference type="ARBA" id="ARBA00005011"/>
    </source>
</evidence>
<keyword evidence="9 12" id="KW-0663">Pyridoxal phosphate</keyword>
<dbReference type="PANTHER" id="PTHR42885:SF2">
    <property type="entry name" value="HISTIDINOL-PHOSPHATE AMINOTRANSFERASE"/>
    <property type="match status" value="1"/>
</dbReference>
<protein>
    <recommendedName>
        <fullName evidence="12">Histidinol-phosphate aminotransferase</fullName>
        <ecNumber evidence="12">2.6.1.9</ecNumber>
    </recommendedName>
    <alternativeName>
        <fullName evidence="12">Imidazole acetol-phosphate transaminase</fullName>
    </alternativeName>
</protein>
<dbReference type="SUPFAM" id="SSF53383">
    <property type="entry name" value="PLP-dependent transferases"/>
    <property type="match status" value="1"/>
</dbReference>
<dbReference type="PANTHER" id="PTHR42885">
    <property type="entry name" value="HISTIDINOL-PHOSPHATE AMINOTRANSFERASE-RELATED"/>
    <property type="match status" value="1"/>
</dbReference>
<evidence type="ECO:0000256" key="5">
    <source>
        <dbReference type="ARBA" id="ARBA00011738"/>
    </source>
</evidence>
<feature type="domain" description="Aminotransferase class I/classII large" evidence="13">
    <location>
        <begin position="39"/>
        <end position="342"/>
    </location>
</feature>
<proteinExistence type="inferred from homology"/>
<accession>A0A7L7L6H4</accession>
<dbReference type="KEGG" id="add:HUW48_10475"/>
<dbReference type="PROSITE" id="PS00599">
    <property type="entry name" value="AA_TRANSFER_CLASS_2"/>
    <property type="match status" value="1"/>
</dbReference>
<evidence type="ECO:0000256" key="3">
    <source>
        <dbReference type="ARBA" id="ARBA00005189"/>
    </source>
</evidence>
<comment type="cofactor">
    <cofactor evidence="1 12">
        <name>pyridoxal 5'-phosphate</name>
        <dbReference type="ChEBI" id="CHEBI:597326"/>
    </cofactor>
</comment>
<dbReference type="RefSeq" id="WP_182415621.1">
    <property type="nucleotide sequence ID" value="NZ_CP055153.1"/>
</dbReference>
<dbReference type="EMBL" id="CP055153">
    <property type="protein sequence ID" value="QMU28436.1"/>
    <property type="molecule type" value="Genomic_DNA"/>
</dbReference>
<comment type="pathway">
    <text evidence="3">Lipid metabolism.</text>
</comment>
<dbReference type="Pfam" id="PF00155">
    <property type="entry name" value="Aminotran_1_2"/>
    <property type="match status" value="1"/>
</dbReference>
<keyword evidence="8 12" id="KW-0808">Transferase</keyword>
<dbReference type="InterPro" id="IPR015422">
    <property type="entry name" value="PyrdxlP-dep_Trfase_small"/>
</dbReference>
<dbReference type="HAMAP" id="MF_01023">
    <property type="entry name" value="HisC_aminotrans_2"/>
    <property type="match status" value="1"/>
</dbReference>
<dbReference type="InterPro" id="IPR015424">
    <property type="entry name" value="PyrdxlP-dep_Trfase"/>
</dbReference>
<keyword evidence="10 12" id="KW-0368">Histidine biosynthesis</keyword>
<comment type="catalytic activity">
    <reaction evidence="11 12">
        <text>L-histidinol phosphate + 2-oxoglutarate = 3-(imidazol-4-yl)-2-oxopropyl phosphate + L-glutamate</text>
        <dbReference type="Rhea" id="RHEA:23744"/>
        <dbReference type="ChEBI" id="CHEBI:16810"/>
        <dbReference type="ChEBI" id="CHEBI:29985"/>
        <dbReference type="ChEBI" id="CHEBI:57766"/>
        <dbReference type="ChEBI" id="CHEBI:57980"/>
        <dbReference type="EC" id="2.6.1.9"/>
    </reaction>
</comment>
<keyword evidence="15" id="KW-1185">Reference proteome</keyword>
<evidence type="ECO:0000256" key="6">
    <source>
        <dbReference type="ARBA" id="ARBA00022576"/>
    </source>
</evidence>
<dbReference type="Gene3D" id="3.90.1150.10">
    <property type="entry name" value="Aspartate Aminotransferase, domain 1"/>
    <property type="match status" value="1"/>
</dbReference>
<sequence length="349" mass="39106">MFKLTNLVRPNIRGMKPYSSARDEFEGEASIFVDANENNLGSMAANQHYNRYPDPHQKELKAAIAQIKGVKPEQIFLGNGSDEAIDLLIRLVCQPGHDQILAFSPTYGMYEVSANLNDVELKLVRLDENFQLQLNKLQGQIHSEIKIIFICTPNNPSGNLINRSSIEYILQSFSGLVVIDEAYIDFSSEDSWLTQLSTYPNLVVLQTFSKAWGMAALRLGMAFASEEVISFLNKIKPPYNINEATQQIALEALQNSARLPEMVKEIKESREILVKALKHLPVVKKVYPSDANFILVEVTDANAVYAYLLNNGIVVRNRTTQPGCFNCLRISVGTKSENGKLVTCLKNYI</sequence>
<name>A0A7L7L6H4_9BACT</name>
<evidence type="ECO:0000313" key="14">
    <source>
        <dbReference type="EMBL" id="QMU28436.1"/>
    </source>
</evidence>
<evidence type="ECO:0000256" key="9">
    <source>
        <dbReference type="ARBA" id="ARBA00022898"/>
    </source>
</evidence>
<evidence type="ECO:0000256" key="1">
    <source>
        <dbReference type="ARBA" id="ARBA00001933"/>
    </source>
</evidence>
<keyword evidence="6 12" id="KW-0032">Aminotransferase</keyword>
<dbReference type="Gene3D" id="3.40.640.10">
    <property type="entry name" value="Type I PLP-dependent aspartate aminotransferase-like (Major domain)"/>
    <property type="match status" value="1"/>
</dbReference>
<evidence type="ECO:0000259" key="13">
    <source>
        <dbReference type="Pfam" id="PF00155"/>
    </source>
</evidence>
<dbReference type="InterPro" id="IPR005861">
    <property type="entry name" value="HisP_aminotrans"/>
</dbReference>
<evidence type="ECO:0000256" key="8">
    <source>
        <dbReference type="ARBA" id="ARBA00022679"/>
    </source>
</evidence>
<comment type="subunit">
    <text evidence="5 12">Homodimer.</text>
</comment>
<evidence type="ECO:0000256" key="7">
    <source>
        <dbReference type="ARBA" id="ARBA00022605"/>
    </source>
</evidence>
<dbReference type="UniPathway" id="UPA00031">
    <property type="reaction ID" value="UER00012"/>
</dbReference>
<keyword evidence="7 12" id="KW-0028">Amino-acid biosynthesis</keyword>
<feature type="modified residue" description="N6-(pyridoxal phosphate)lysine" evidence="12">
    <location>
        <position position="210"/>
    </location>
</feature>
<evidence type="ECO:0000256" key="11">
    <source>
        <dbReference type="ARBA" id="ARBA00047481"/>
    </source>
</evidence>
<evidence type="ECO:0000256" key="4">
    <source>
        <dbReference type="ARBA" id="ARBA00007970"/>
    </source>
</evidence>
<dbReference type="GO" id="GO:0000105">
    <property type="term" value="P:L-histidine biosynthetic process"/>
    <property type="evidence" value="ECO:0007669"/>
    <property type="project" value="UniProtKB-UniRule"/>
</dbReference>
<dbReference type="InterPro" id="IPR001917">
    <property type="entry name" value="Aminotrans_II_pyridoxalP_BS"/>
</dbReference>
<evidence type="ECO:0000256" key="12">
    <source>
        <dbReference type="HAMAP-Rule" id="MF_01023"/>
    </source>
</evidence>
<dbReference type="GO" id="GO:0030170">
    <property type="term" value="F:pyridoxal phosphate binding"/>
    <property type="evidence" value="ECO:0007669"/>
    <property type="project" value="InterPro"/>
</dbReference>
<organism evidence="14 15">
    <name type="scientific">Adhaeribacter radiodurans</name>
    <dbReference type="NCBI Taxonomy" id="2745197"/>
    <lineage>
        <taxon>Bacteria</taxon>
        <taxon>Pseudomonadati</taxon>
        <taxon>Bacteroidota</taxon>
        <taxon>Cytophagia</taxon>
        <taxon>Cytophagales</taxon>
        <taxon>Hymenobacteraceae</taxon>
        <taxon>Adhaeribacter</taxon>
    </lineage>
</organism>
<dbReference type="EC" id="2.6.1.9" evidence="12"/>
<reference evidence="14 15" key="1">
    <citation type="submission" date="2020-06" db="EMBL/GenBank/DDBJ databases">
        <authorList>
            <person name="Hwang Y.J."/>
        </authorList>
    </citation>
    <scope>NUCLEOTIDE SEQUENCE [LARGE SCALE GENOMIC DNA]</scope>
    <source>
        <strain evidence="14 15">KUDC8001</strain>
    </source>
</reference>
<gene>
    <name evidence="12 14" type="primary">hisC</name>
    <name evidence="14" type="ORF">HUW48_10475</name>
</gene>
<comment type="pathway">
    <text evidence="2 12">Amino-acid biosynthesis; L-histidine biosynthesis; L-histidine from 5-phospho-alpha-D-ribose 1-diphosphate: step 7/9.</text>
</comment>
<comment type="similarity">
    <text evidence="4 12">Belongs to the class-II pyridoxal-phosphate-dependent aminotransferase family. Histidinol-phosphate aminotransferase subfamily.</text>
</comment>